<protein>
    <submittedName>
        <fullName evidence="1">Uncharacterized protein</fullName>
    </submittedName>
</protein>
<evidence type="ECO:0000313" key="2">
    <source>
        <dbReference type="Proteomes" id="UP000284243"/>
    </source>
</evidence>
<dbReference type="EMBL" id="QRYC01000007">
    <property type="protein sequence ID" value="RGU56954.1"/>
    <property type="molecule type" value="Genomic_DNA"/>
</dbReference>
<gene>
    <name evidence="1" type="ORF">DWW57_07105</name>
</gene>
<dbReference type="AlphaFoldDB" id="A0A412TSY5"/>
<organism evidence="1 2">
    <name type="scientific">Odoribacter splanchnicus</name>
    <dbReference type="NCBI Taxonomy" id="28118"/>
    <lineage>
        <taxon>Bacteria</taxon>
        <taxon>Pseudomonadati</taxon>
        <taxon>Bacteroidota</taxon>
        <taxon>Bacteroidia</taxon>
        <taxon>Bacteroidales</taxon>
        <taxon>Odoribacteraceae</taxon>
        <taxon>Odoribacter</taxon>
    </lineage>
</organism>
<name>A0A412TSY5_9BACT</name>
<dbReference type="Proteomes" id="UP000284243">
    <property type="component" value="Unassembled WGS sequence"/>
</dbReference>
<sequence>MYVYYICEKNRSKMDGLNCFKQLFPNDDELVDYVIRNTLFFKKDIVFQQARVYRQAIRMGEAIPVRYTSKGAFFRQHEVKTTRPRFRNKKEAVLFTKDSANAVFHKDTKIRVCFDPDGNYYPKKEILKYTGHRVSWGSTSSVVNYNIAHIWGKTDNPLFFSLLWNYALIPCHCTFLTDKKEENDVVMKNIKNLLKAISIELYDPNRIMDWNQDVLSIDDYPVMEYLQKGRKWIINKNINFLESII</sequence>
<proteinExistence type="predicted"/>
<evidence type="ECO:0000313" key="1">
    <source>
        <dbReference type="EMBL" id="RGU56954.1"/>
    </source>
</evidence>
<comment type="caution">
    <text evidence="1">The sequence shown here is derived from an EMBL/GenBank/DDBJ whole genome shotgun (WGS) entry which is preliminary data.</text>
</comment>
<reference evidence="1 2" key="1">
    <citation type="submission" date="2018-08" db="EMBL/GenBank/DDBJ databases">
        <title>A genome reference for cultivated species of the human gut microbiota.</title>
        <authorList>
            <person name="Zou Y."/>
            <person name="Xue W."/>
            <person name="Luo G."/>
        </authorList>
    </citation>
    <scope>NUCLEOTIDE SEQUENCE [LARGE SCALE GENOMIC DNA]</scope>
    <source>
        <strain evidence="1 2">AF16-14</strain>
    </source>
</reference>
<accession>A0A412TSY5</accession>